<evidence type="ECO:0000256" key="1">
    <source>
        <dbReference type="SAM" id="MobiDB-lite"/>
    </source>
</evidence>
<evidence type="ECO:0000313" key="2">
    <source>
        <dbReference type="EMBL" id="TDH69133.1"/>
    </source>
</evidence>
<dbReference type="KEGG" id="blac:94346955"/>
<dbReference type="GeneID" id="94346955"/>
<organism evidence="2 3">
    <name type="scientific">Bremia lactucae</name>
    <name type="common">Lettuce downy mildew</name>
    <dbReference type="NCBI Taxonomy" id="4779"/>
    <lineage>
        <taxon>Eukaryota</taxon>
        <taxon>Sar</taxon>
        <taxon>Stramenopiles</taxon>
        <taxon>Oomycota</taxon>
        <taxon>Peronosporomycetes</taxon>
        <taxon>Peronosporales</taxon>
        <taxon>Peronosporaceae</taxon>
        <taxon>Bremia</taxon>
    </lineage>
</organism>
<feature type="region of interest" description="Disordered" evidence="1">
    <location>
        <begin position="46"/>
        <end position="71"/>
    </location>
</feature>
<gene>
    <name evidence="2" type="ORF">CCR75_003187</name>
</gene>
<proteinExistence type="predicted"/>
<dbReference type="AlphaFoldDB" id="A0A976IE92"/>
<evidence type="ECO:0000313" key="3">
    <source>
        <dbReference type="Proteomes" id="UP000294530"/>
    </source>
</evidence>
<sequence>MDQQTKLWVKRWLEHVRRRPDHTMLSPLMDNLDDWTQQEVLNYAGDDCGGSENTKTRLEKNVGQAPRPGPSDYVLLESRYY</sequence>
<dbReference type="Proteomes" id="UP000294530">
    <property type="component" value="Unassembled WGS sequence"/>
</dbReference>
<accession>A0A976IE92</accession>
<reference evidence="2 3" key="1">
    <citation type="journal article" date="2021" name="Genome Biol.">
        <title>AFLAP: assembly-free linkage analysis pipeline using k-mers from genome sequencing data.</title>
        <authorList>
            <person name="Fletcher K."/>
            <person name="Zhang L."/>
            <person name="Gil J."/>
            <person name="Han R."/>
            <person name="Cavanaugh K."/>
            <person name="Michelmore R."/>
        </authorList>
    </citation>
    <scope>NUCLEOTIDE SEQUENCE [LARGE SCALE GENOMIC DNA]</scope>
    <source>
        <strain evidence="2 3">SF5</strain>
    </source>
</reference>
<keyword evidence="3" id="KW-1185">Reference proteome</keyword>
<name>A0A976IE92_BRELC</name>
<comment type="caution">
    <text evidence="2">The sequence shown here is derived from an EMBL/GenBank/DDBJ whole genome shotgun (WGS) entry which is preliminary data.</text>
</comment>
<dbReference type="EMBL" id="SHOA02000016">
    <property type="protein sequence ID" value="TDH69133.1"/>
    <property type="molecule type" value="Genomic_DNA"/>
</dbReference>
<dbReference type="RefSeq" id="XP_067818632.1">
    <property type="nucleotide sequence ID" value="XM_067961284.1"/>
</dbReference>
<protein>
    <submittedName>
        <fullName evidence="2">Uncharacterized protein</fullName>
    </submittedName>
</protein>